<accession>A0ABS3AJQ9</accession>
<gene>
    <name evidence="1" type="ORF">IMW75_19005</name>
</gene>
<organism evidence="1 2">
    <name type="scientific">Pseudomonas gregormendelii</name>
    <dbReference type="NCBI Taxonomy" id="1628277"/>
    <lineage>
        <taxon>Bacteria</taxon>
        <taxon>Pseudomonadati</taxon>
        <taxon>Pseudomonadota</taxon>
        <taxon>Gammaproteobacteria</taxon>
        <taxon>Pseudomonadales</taxon>
        <taxon>Pseudomonadaceae</taxon>
        <taxon>Pseudomonas</taxon>
    </lineage>
</organism>
<protein>
    <submittedName>
        <fullName evidence="1">Uncharacterized protein</fullName>
    </submittedName>
</protein>
<dbReference type="EMBL" id="JADEVO010000029">
    <property type="protein sequence ID" value="MBN3967355.1"/>
    <property type="molecule type" value="Genomic_DNA"/>
</dbReference>
<keyword evidence="2" id="KW-1185">Reference proteome</keyword>
<proteinExistence type="predicted"/>
<comment type="caution">
    <text evidence="1">The sequence shown here is derived from an EMBL/GenBank/DDBJ whole genome shotgun (WGS) entry which is preliminary data.</text>
</comment>
<name>A0ABS3AJQ9_9PSED</name>
<sequence length="87" mass="10081">MPKSWVQALNLDPHSIWVTVDDCNTRTAFADFGPKTVAIRLHGLVFHKYVKINQTEAIKALEFDIRFVFGFFCKTLHVGFFFCRATR</sequence>
<evidence type="ECO:0000313" key="1">
    <source>
        <dbReference type="EMBL" id="MBN3967355.1"/>
    </source>
</evidence>
<dbReference type="Proteomes" id="UP000772591">
    <property type="component" value="Unassembled WGS sequence"/>
</dbReference>
<evidence type="ECO:0000313" key="2">
    <source>
        <dbReference type="Proteomes" id="UP000772591"/>
    </source>
</evidence>
<dbReference type="RefSeq" id="WP_045061799.1">
    <property type="nucleotide sequence ID" value="NZ_JADEVO010000029.1"/>
</dbReference>
<reference evidence="1 2" key="1">
    <citation type="journal article" date="2021" name="Int. J. Syst. Evol. Microbiol.">
        <title>Pseudomonas piscium sp. nov., Pseudomonas pisciculturae sp. nov., Pseudomonas mucoides sp. nov. and Pseudomonas neuropathica sp. nov. isolated from rainbow trout.</title>
        <authorList>
            <person name="Duman M."/>
            <person name="Mulet M."/>
            <person name="Altun S."/>
            <person name="Saticioglu I.B."/>
            <person name="Gomila M."/>
            <person name="Lalucat J."/>
            <person name="Garcia-Valdes E."/>
        </authorList>
    </citation>
    <scope>NUCLEOTIDE SEQUENCE [LARGE SCALE GENOMIC DNA]</scope>
    <source>
        <strain evidence="1 2">LMG 28632</strain>
    </source>
</reference>